<comment type="caution">
    <text evidence="4">The sequence shown here is derived from an EMBL/GenBank/DDBJ whole genome shotgun (WGS) entry which is preliminary data.</text>
</comment>
<name>A0A833GXR1_9LEPT</name>
<gene>
    <name evidence="4" type="primary">hypD</name>
    <name evidence="4" type="ORF">F9K24_20160</name>
</gene>
<proteinExistence type="inferred from homology"/>
<dbReference type="InterPro" id="IPR042244">
    <property type="entry name" value="HypD_2_sf"/>
</dbReference>
<dbReference type="InterPro" id="IPR042243">
    <property type="entry name" value="HypD_1"/>
</dbReference>
<comment type="similarity">
    <text evidence="1">Belongs to the HypD family.</text>
</comment>
<dbReference type="InterPro" id="IPR002780">
    <property type="entry name" value="Hyd_form_HypD"/>
</dbReference>
<dbReference type="Proteomes" id="UP000460298">
    <property type="component" value="Unassembled WGS sequence"/>
</dbReference>
<keyword evidence="3" id="KW-0408">Iron</keyword>
<protein>
    <submittedName>
        <fullName evidence="4">Hydrogenase formation protein HypD</fullName>
    </submittedName>
</protein>
<dbReference type="Gene3D" id="3.40.50.11740">
    <property type="entry name" value="HypD, alpha/beta domain 2"/>
    <property type="match status" value="2"/>
</dbReference>
<evidence type="ECO:0000256" key="1">
    <source>
        <dbReference type="ARBA" id="ARBA00007888"/>
    </source>
</evidence>
<dbReference type="GO" id="GO:0051539">
    <property type="term" value="F:4 iron, 4 sulfur cluster binding"/>
    <property type="evidence" value="ECO:0007669"/>
    <property type="project" value="TreeGrafter"/>
</dbReference>
<reference evidence="4 5" key="1">
    <citation type="submission" date="2019-10" db="EMBL/GenBank/DDBJ databases">
        <title>Extracellular Electron Transfer in a Candidatus Methanoperedens spp. Enrichment Culture.</title>
        <authorList>
            <person name="Berger S."/>
            <person name="Rangel Shaw D."/>
            <person name="Berben T."/>
            <person name="In 'T Zandt M."/>
            <person name="Frank J."/>
            <person name="Reimann J."/>
            <person name="Jetten M.S.M."/>
            <person name="Welte C.U."/>
        </authorList>
    </citation>
    <scope>NUCLEOTIDE SEQUENCE [LARGE SCALE GENOMIC DNA]</scope>
    <source>
        <strain evidence="4">SB12</strain>
    </source>
</reference>
<feature type="non-terminal residue" evidence="4">
    <location>
        <position position="1"/>
    </location>
</feature>
<dbReference type="NCBIfam" id="TIGR00075">
    <property type="entry name" value="hypD"/>
    <property type="match status" value="1"/>
</dbReference>
<evidence type="ECO:0000256" key="3">
    <source>
        <dbReference type="ARBA" id="ARBA00023004"/>
    </source>
</evidence>
<dbReference type="GO" id="GO:0070025">
    <property type="term" value="F:carbon monoxide binding"/>
    <property type="evidence" value="ECO:0007669"/>
    <property type="project" value="TreeGrafter"/>
</dbReference>
<evidence type="ECO:0000256" key="2">
    <source>
        <dbReference type="ARBA" id="ARBA00022723"/>
    </source>
</evidence>
<keyword evidence="2" id="KW-0479">Metal-binding</keyword>
<evidence type="ECO:0000313" key="4">
    <source>
        <dbReference type="EMBL" id="KAB2929308.1"/>
    </source>
</evidence>
<dbReference type="EMBL" id="WBUI01000033">
    <property type="protein sequence ID" value="KAB2929308.1"/>
    <property type="molecule type" value="Genomic_DNA"/>
</dbReference>
<evidence type="ECO:0000313" key="5">
    <source>
        <dbReference type="Proteomes" id="UP000460298"/>
    </source>
</evidence>
<dbReference type="Pfam" id="PF01924">
    <property type="entry name" value="HypD"/>
    <property type="match status" value="1"/>
</dbReference>
<dbReference type="AlphaFoldDB" id="A0A833GXR1"/>
<organism evidence="4 5">
    <name type="scientific">Leptonema illini</name>
    <dbReference type="NCBI Taxonomy" id="183"/>
    <lineage>
        <taxon>Bacteria</taxon>
        <taxon>Pseudomonadati</taxon>
        <taxon>Spirochaetota</taxon>
        <taxon>Spirochaetia</taxon>
        <taxon>Leptospirales</taxon>
        <taxon>Leptospiraceae</taxon>
        <taxon>Leptonema</taxon>
    </lineage>
</organism>
<accession>A0A833GXR1</accession>
<dbReference type="Gene3D" id="6.10.20.100">
    <property type="match status" value="1"/>
</dbReference>
<dbReference type="PANTHER" id="PTHR30149">
    <property type="entry name" value="HYDROGENASE PROTEIN ASSEMBLY PROTEIN HYPD"/>
    <property type="match status" value="1"/>
</dbReference>
<sequence length="310" mass="34001">SRIDLALALAEEPGVILCSYGDLLRVPGSRRRSLLQARADGCDVRMVYSCIETIEIAGRHPDKQVVFFAIGFETTTPPTAVLMQRIAAGGIKNLSVVCNHVLTPAAIQHILNAPVLREMEAVRLDGFIGPGHVSAIIGSRPYEYFAEEFAVPVVISGFEPADLLLSILSLVRQTNRRQARVENRLSRVVTDDGNIAAQRLVASVFELRKSFDWRGLGPIPYSALRLKSDFREYDAEHRFHVSLPPARENPACRCGEILRGVAEPEDCLLFARGCTPENPMGSCMVSSEGACAAHFRYRPPSSSAMRRVGG</sequence>
<dbReference type="GO" id="GO:0051604">
    <property type="term" value="P:protein maturation"/>
    <property type="evidence" value="ECO:0007669"/>
    <property type="project" value="TreeGrafter"/>
</dbReference>
<dbReference type="PANTHER" id="PTHR30149:SF0">
    <property type="entry name" value="HYDROGENASE MATURATION FACTOR HYPD"/>
    <property type="match status" value="1"/>
</dbReference>
<dbReference type="GO" id="GO:0005506">
    <property type="term" value="F:iron ion binding"/>
    <property type="evidence" value="ECO:0007669"/>
    <property type="project" value="TreeGrafter"/>
</dbReference>